<accession>A0ABU6QPZ8</accession>
<gene>
    <name evidence="1" type="ORF">PIB30_073610</name>
</gene>
<sequence length="66" mass="7999">MEFATIKEFQRAVRPFVDQHLCARRDDNKSANRAWVIEELEEKLRDQPEITTAEAEMWFKKEFRVN</sequence>
<evidence type="ECO:0000313" key="2">
    <source>
        <dbReference type="Proteomes" id="UP001341840"/>
    </source>
</evidence>
<comment type="caution">
    <text evidence="1">The sequence shown here is derived from an EMBL/GenBank/DDBJ whole genome shotgun (WGS) entry which is preliminary data.</text>
</comment>
<evidence type="ECO:0000313" key="1">
    <source>
        <dbReference type="EMBL" id="MED6113735.1"/>
    </source>
</evidence>
<keyword evidence="2" id="KW-1185">Reference proteome</keyword>
<reference evidence="1 2" key="1">
    <citation type="journal article" date="2023" name="Plants (Basel)">
        <title>Bridging the Gap: Combining Genomics and Transcriptomics Approaches to Understand Stylosanthes scabra, an Orphan Legume from the Brazilian Caatinga.</title>
        <authorList>
            <person name="Ferreira-Neto J.R.C."/>
            <person name="da Silva M.D."/>
            <person name="Binneck E."/>
            <person name="de Melo N.F."/>
            <person name="da Silva R.H."/>
            <person name="de Melo A.L.T.M."/>
            <person name="Pandolfi V."/>
            <person name="Bustamante F.O."/>
            <person name="Brasileiro-Vidal A.C."/>
            <person name="Benko-Iseppon A.M."/>
        </authorList>
    </citation>
    <scope>NUCLEOTIDE SEQUENCE [LARGE SCALE GENOMIC DNA]</scope>
    <source>
        <tissue evidence="1">Leaves</tissue>
    </source>
</reference>
<proteinExistence type="predicted"/>
<dbReference type="EMBL" id="JASCZI010000897">
    <property type="protein sequence ID" value="MED6113735.1"/>
    <property type="molecule type" value="Genomic_DNA"/>
</dbReference>
<dbReference type="Proteomes" id="UP001341840">
    <property type="component" value="Unassembled WGS sequence"/>
</dbReference>
<organism evidence="1 2">
    <name type="scientific">Stylosanthes scabra</name>
    <dbReference type="NCBI Taxonomy" id="79078"/>
    <lineage>
        <taxon>Eukaryota</taxon>
        <taxon>Viridiplantae</taxon>
        <taxon>Streptophyta</taxon>
        <taxon>Embryophyta</taxon>
        <taxon>Tracheophyta</taxon>
        <taxon>Spermatophyta</taxon>
        <taxon>Magnoliopsida</taxon>
        <taxon>eudicotyledons</taxon>
        <taxon>Gunneridae</taxon>
        <taxon>Pentapetalae</taxon>
        <taxon>rosids</taxon>
        <taxon>fabids</taxon>
        <taxon>Fabales</taxon>
        <taxon>Fabaceae</taxon>
        <taxon>Papilionoideae</taxon>
        <taxon>50 kb inversion clade</taxon>
        <taxon>dalbergioids sensu lato</taxon>
        <taxon>Dalbergieae</taxon>
        <taxon>Pterocarpus clade</taxon>
        <taxon>Stylosanthes</taxon>
    </lineage>
</organism>
<protein>
    <submittedName>
        <fullName evidence="1">Uncharacterized protein</fullName>
    </submittedName>
</protein>
<name>A0ABU6QPZ8_9FABA</name>